<dbReference type="RefSeq" id="WP_140926797.1">
    <property type="nucleotide sequence ID" value="NZ_VFSU01000011.1"/>
</dbReference>
<dbReference type="PROSITE" id="PS50404">
    <property type="entry name" value="GST_NTER"/>
    <property type="match status" value="1"/>
</dbReference>
<evidence type="ECO:0000259" key="1">
    <source>
        <dbReference type="PROSITE" id="PS50404"/>
    </source>
</evidence>
<dbReference type="Gene3D" id="3.40.30.10">
    <property type="entry name" value="Glutaredoxin"/>
    <property type="match status" value="1"/>
</dbReference>
<name>A0A501XTQ7_9SPHN</name>
<dbReference type="SUPFAM" id="SSF47616">
    <property type="entry name" value="GST C-terminal domain-like"/>
    <property type="match status" value="1"/>
</dbReference>
<dbReference type="PANTHER" id="PTHR44051:SF8">
    <property type="entry name" value="GLUTATHIONE S-TRANSFERASE GSTA"/>
    <property type="match status" value="1"/>
</dbReference>
<dbReference type="Pfam" id="PF13409">
    <property type="entry name" value="GST_N_2"/>
    <property type="match status" value="1"/>
</dbReference>
<dbReference type="InterPro" id="IPR034345">
    <property type="entry name" value="Gtt2-like_N"/>
</dbReference>
<dbReference type="AlphaFoldDB" id="A0A501XTQ7"/>
<dbReference type="EMBL" id="VFSU01000011">
    <property type="protein sequence ID" value="TPE63743.1"/>
    <property type="molecule type" value="Genomic_DNA"/>
</dbReference>
<dbReference type="PROSITE" id="PS50405">
    <property type="entry name" value="GST_CTER"/>
    <property type="match status" value="1"/>
</dbReference>
<keyword evidence="4" id="KW-1185">Reference proteome</keyword>
<dbReference type="SFLD" id="SFLDG00358">
    <property type="entry name" value="Main_(cytGST)"/>
    <property type="match status" value="1"/>
</dbReference>
<reference evidence="3 4" key="1">
    <citation type="submission" date="2019-06" db="EMBL/GenBank/DDBJ databases">
        <authorList>
            <person name="Lee I."/>
            <person name="Jang G.I."/>
            <person name="Hwang C.Y."/>
        </authorList>
    </citation>
    <scope>NUCLEOTIDE SEQUENCE [LARGE SCALE GENOMIC DNA]</scope>
    <source>
        <strain evidence="3 4">PAMC 28131</strain>
    </source>
</reference>
<sequence>MKLYDMVKAPNPRRVRIFLAEKGVEVPRQEVDIPGGENLSPAYLAINPRGLVPTLLLEDGRTLDESMAICRYFDVLHPEPNLFGRTAWEQAEVEQLQRQMEFEGLFSIAAAFRNSAEAYATRGAAGTMPATPSIPGLTERGLLLARHWLDRLEQRLEGREFVAIDRFTVADITAYVCLDFAKWVNLRTGPEHPNINAFHARMKARPSSSA</sequence>
<organism evidence="3 4">
    <name type="scientific">Sandaracinobacter neustonicus</name>
    <dbReference type="NCBI Taxonomy" id="1715348"/>
    <lineage>
        <taxon>Bacteria</taxon>
        <taxon>Pseudomonadati</taxon>
        <taxon>Pseudomonadota</taxon>
        <taxon>Alphaproteobacteria</taxon>
        <taxon>Sphingomonadales</taxon>
        <taxon>Sphingosinicellaceae</taxon>
        <taxon>Sandaracinobacter</taxon>
    </lineage>
</organism>
<dbReference type="InterPro" id="IPR010987">
    <property type="entry name" value="Glutathione-S-Trfase_C-like"/>
</dbReference>
<dbReference type="InterPro" id="IPR040079">
    <property type="entry name" value="Glutathione_S-Trfase"/>
</dbReference>
<dbReference type="InterPro" id="IPR004046">
    <property type="entry name" value="GST_C"/>
</dbReference>
<dbReference type="OrthoDB" id="5293590at2"/>
<dbReference type="SUPFAM" id="SSF52833">
    <property type="entry name" value="Thioredoxin-like"/>
    <property type="match status" value="1"/>
</dbReference>
<gene>
    <name evidence="3" type="ORF">FJQ54_02505</name>
</gene>
<comment type="caution">
    <text evidence="3">The sequence shown here is derived from an EMBL/GenBank/DDBJ whole genome shotgun (WGS) entry which is preliminary data.</text>
</comment>
<dbReference type="InterPro" id="IPR036249">
    <property type="entry name" value="Thioredoxin-like_sf"/>
</dbReference>
<dbReference type="InterPro" id="IPR036282">
    <property type="entry name" value="Glutathione-S-Trfase_C_sf"/>
</dbReference>
<dbReference type="GO" id="GO:0016740">
    <property type="term" value="F:transferase activity"/>
    <property type="evidence" value="ECO:0007669"/>
    <property type="project" value="UniProtKB-KW"/>
</dbReference>
<evidence type="ECO:0000313" key="4">
    <source>
        <dbReference type="Proteomes" id="UP000319897"/>
    </source>
</evidence>
<dbReference type="CDD" id="cd03051">
    <property type="entry name" value="GST_N_GTT2_like"/>
    <property type="match status" value="1"/>
</dbReference>
<evidence type="ECO:0000259" key="2">
    <source>
        <dbReference type="PROSITE" id="PS50405"/>
    </source>
</evidence>
<dbReference type="PANTHER" id="PTHR44051">
    <property type="entry name" value="GLUTATHIONE S-TRANSFERASE-RELATED"/>
    <property type="match status" value="1"/>
</dbReference>
<dbReference type="SFLD" id="SFLDS00019">
    <property type="entry name" value="Glutathione_Transferase_(cytos"/>
    <property type="match status" value="1"/>
</dbReference>
<feature type="domain" description="GST N-terminal" evidence="1">
    <location>
        <begin position="1"/>
        <end position="81"/>
    </location>
</feature>
<accession>A0A501XTQ7</accession>
<keyword evidence="3" id="KW-0808">Transferase</keyword>
<evidence type="ECO:0000313" key="3">
    <source>
        <dbReference type="EMBL" id="TPE63743.1"/>
    </source>
</evidence>
<dbReference type="Pfam" id="PF00043">
    <property type="entry name" value="GST_C"/>
    <property type="match status" value="1"/>
</dbReference>
<dbReference type="Gene3D" id="1.20.1050.10">
    <property type="match status" value="1"/>
</dbReference>
<dbReference type="InterPro" id="IPR004045">
    <property type="entry name" value="Glutathione_S-Trfase_N"/>
</dbReference>
<dbReference type="Proteomes" id="UP000319897">
    <property type="component" value="Unassembled WGS sequence"/>
</dbReference>
<feature type="domain" description="GST C-terminal" evidence="2">
    <location>
        <begin position="86"/>
        <end position="210"/>
    </location>
</feature>
<protein>
    <submittedName>
        <fullName evidence="3">Glutathione S-transferase</fullName>
    </submittedName>
</protein>
<proteinExistence type="predicted"/>